<dbReference type="EnsemblPlants" id="KEH17161">
    <property type="protein sequence ID" value="KEH17161"/>
    <property type="gene ID" value="MTR_0037s0250"/>
</dbReference>
<feature type="region of interest" description="Disordered" evidence="3">
    <location>
        <begin position="81"/>
        <end position="120"/>
    </location>
</feature>
<dbReference type="KEGG" id="mtr:25479887"/>
<proteinExistence type="predicted"/>
<sequence>MESKHYLNVDNPFSKCACKGNHLRKIEVEQECKVRVLSRFFHKVEECKVEHIPQRVVSRSTKSIEDLDLYRYQSEKVSRECVNKREHEGTDSYPLPPKIPKDSRKRPKVEKPRKSKRKTKPFLKADRCREAYKRKTLDNNWVPPPSGFEFPLLQEHHFHDPWRVIVICMLLNRTLGKQTKQVLDNFFELCPDAETCMQVKREEIEEVIKTLGFQVKRSRSLQRFSREYLTETWTYVTELHGVGKYAADAYAIFCTGKWDEVVPDDYKLNEYWNFLHERHP</sequence>
<dbReference type="Gene3D" id="1.10.340.30">
    <property type="entry name" value="Hypothetical protein, domain 2"/>
    <property type="match status" value="1"/>
</dbReference>
<gene>
    <name evidence="6" type="primary">25479887</name>
    <name evidence="5" type="ORF">MTR_0037s0250</name>
</gene>
<evidence type="ECO:0000313" key="7">
    <source>
        <dbReference type="Proteomes" id="UP000002051"/>
    </source>
</evidence>
<dbReference type="SUPFAM" id="SSF48150">
    <property type="entry name" value="DNA-glycosylase"/>
    <property type="match status" value="1"/>
</dbReference>
<dbReference type="Pfam" id="PF00730">
    <property type="entry name" value="HhH-GPD"/>
    <property type="match status" value="1"/>
</dbReference>
<dbReference type="InterPro" id="IPR045138">
    <property type="entry name" value="MeCP2/MBD4"/>
</dbReference>
<feature type="compositionally biased region" description="Basic and acidic residues" evidence="3">
    <location>
        <begin position="81"/>
        <end position="90"/>
    </location>
</feature>
<dbReference type="GO" id="GO:0005634">
    <property type="term" value="C:nucleus"/>
    <property type="evidence" value="ECO:0000318"/>
    <property type="project" value="GO_Central"/>
</dbReference>
<evidence type="ECO:0000256" key="3">
    <source>
        <dbReference type="SAM" id="MobiDB-lite"/>
    </source>
</evidence>
<dbReference type="GO" id="GO:0003824">
    <property type="term" value="F:catalytic activity"/>
    <property type="evidence" value="ECO:0007669"/>
    <property type="project" value="InterPro"/>
</dbReference>
<evidence type="ECO:0000259" key="4">
    <source>
        <dbReference type="Pfam" id="PF00730"/>
    </source>
</evidence>
<keyword evidence="2" id="KW-0539">Nucleus</keyword>
<dbReference type="Proteomes" id="UP000002051">
    <property type="component" value="Unassembled WGS sequence"/>
</dbReference>
<dbReference type="EMBL" id="KL402762">
    <property type="protein sequence ID" value="KEH17161.1"/>
    <property type="molecule type" value="Genomic_DNA"/>
</dbReference>
<dbReference type="PANTHER" id="PTHR15074:SF0">
    <property type="entry name" value="METHYL-CPG-BINDING DOMAIN PROTEIN 4-LIKE PROTEIN"/>
    <property type="match status" value="1"/>
</dbReference>
<evidence type="ECO:0000313" key="5">
    <source>
        <dbReference type="EMBL" id="KEH17161.1"/>
    </source>
</evidence>
<dbReference type="PANTHER" id="PTHR15074">
    <property type="entry name" value="METHYL-CPG-BINDING PROTEIN"/>
    <property type="match status" value="1"/>
</dbReference>
<dbReference type="GO" id="GO:0006284">
    <property type="term" value="P:base-excision repair"/>
    <property type="evidence" value="ECO:0007669"/>
    <property type="project" value="InterPro"/>
</dbReference>
<reference evidence="5 7" key="2">
    <citation type="journal article" date="2014" name="BMC Genomics">
        <title>An improved genome release (version Mt4.0) for the model legume Medicago truncatula.</title>
        <authorList>
            <person name="Tang H."/>
            <person name="Krishnakumar V."/>
            <person name="Bidwell S."/>
            <person name="Rosen B."/>
            <person name="Chan A."/>
            <person name="Zhou S."/>
            <person name="Gentzbittel L."/>
            <person name="Childs K.L."/>
            <person name="Yandell M."/>
            <person name="Gundlach H."/>
            <person name="Mayer K.F."/>
            <person name="Schwartz D.C."/>
            <person name="Town C.D."/>
        </authorList>
    </citation>
    <scope>GENOME REANNOTATION</scope>
    <source>
        <strain evidence="5">A17</strain>
        <strain evidence="6 7">cv. Jemalong A17</strain>
    </source>
</reference>
<reference evidence="6" key="3">
    <citation type="submission" date="2015-06" db="UniProtKB">
        <authorList>
            <consortium name="EnsemblPlants"/>
        </authorList>
    </citation>
    <scope>IDENTIFICATION</scope>
    <source>
        <strain evidence="6">cv. Jemalong A17</strain>
    </source>
</reference>
<dbReference type="FunFam" id="1.10.340.30:FF:000007">
    <property type="entry name" value="Methyl-CpG-binding domain protein 4"/>
    <property type="match status" value="1"/>
</dbReference>
<feature type="domain" description="HhH-GPD" evidence="4">
    <location>
        <begin position="168"/>
        <end position="266"/>
    </location>
</feature>
<accession>A0A072TIV9</accession>
<evidence type="ECO:0000256" key="2">
    <source>
        <dbReference type="ARBA" id="ARBA00023242"/>
    </source>
</evidence>
<evidence type="ECO:0000313" key="6">
    <source>
        <dbReference type="EnsemblPlants" id="KEH17161"/>
    </source>
</evidence>
<dbReference type="GO" id="GO:0003677">
    <property type="term" value="F:DNA binding"/>
    <property type="evidence" value="ECO:0000318"/>
    <property type="project" value="GO_Central"/>
</dbReference>
<feature type="compositionally biased region" description="Basic residues" evidence="3">
    <location>
        <begin position="103"/>
        <end position="120"/>
    </location>
</feature>
<dbReference type="AlphaFoldDB" id="A0A072TIV9"/>
<dbReference type="InterPro" id="IPR011257">
    <property type="entry name" value="DNA_glycosylase"/>
</dbReference>
<organism evidence="5 7">
    <name type="scientific">Medicago truncatula</name>
    <name type="common">Barrel medic</name>
    <name type="synonym">Medicago tribuloides</name>
    <dbReference type="NCBI Taxonomy" id="3880"/>
    <lineage>
        <taxon>Eukaryota</taxon>
        <taxon>Viridiplantae</taxon>
        <taxon>Streptophyta</taxon>
        <taxon>Embryophyta</taxon>
        <taxon>Tracheophyta</taxon>
        <taxon>Spermatophyta</taxon>
        <taxon>Magnoliopsida</taxon>
        <taxon>eudicotyledons</taxon>
        <taxon>Gunneridae</taxon>
        <taxon>Pentapetalae</taxon>
        <taxon>rosids</taxon>
        <taxon>fabids</taxon>
        <taxon>Fabales</taxon>
        <taxon>Fabaceae</taxon>
        <taxon>Papilionoideae</taxon>
        <taxon>50 kb inversion clade</taxon>
        <taxon>NPAAA clade</taxon>
        <taxon>Hologalegina</taxon>
        <taxon>IRL clade</taxon>
        <taxon>Trifolieae</taxon>
        <taxon>Medicago</taxon>
    </lineage>
</organism>
<dbReference type="STRING" id="3880.A0A072TIV9"/>
<dbReference type="InterPro" id="IPR003265">
    <property type="entry name" value="HhH-GPD_domain"/>
</dbReference>
<protein>
    <submittedName>
        <fullName evidence="5">Base excision DNA repair protein, HhH-GPD family protein</fullName>
    </submittedName>
</protein>
<dbReference type="OrthoDB" id="10265068at2759"/>
<keyword evidence="7" id="KW-1185">Reference proteome</keyword>
<evidence type="ECO:0000256" key="1">
    <source>
        <dbReference type="ARBA" id="ARBA00004123"/>
    </source>
</evidence>
<reference evidence="5 7" key="1">
    <citation type="journal article" date="2011" name="Nature">
        <title>The Medicago genome provides insight into the evolution of rhizobial symbioses.</title>
        <authorList>
            <person name="Young N.D."/>
            <person name="Debelle F."/>
            <person name="Oldroyd G.E."/>
            <person name="Geurts R."/>
            <person name="Cannon S.B."/>
            <person name="Udvardi M.K."/>
            <person name="Benedito V.A."/>
            <person name="Mayer K.F."/>
            <person name="Gouzy J."/>
            <person name="Schoof H."/>
            <person name="Van de Peer Y."/>
            <person name="Proost S."/>
            <person name="Cook D.R."/>
            <person name="Meyers B.C."/>
            <person name="Spannagl M."/>
            <person name="Cheung F."/>
            <person name="De Mita S."/>
            <person name="Krishnakumar V."/>
            <person name="Gundlach H."/>
            <person name="Zhou S."/>
            <person name="Mudge J."/>
            <person name="Bharti A.K."/>
            <person name="Murray J.D."/>
            <person name="Naoumkina M.A."/>
            <person name="Rosen B."/>
            <person name="Silverstein K.A."/>
            <person name="Tang H."/>
            <person name="Rombauts S."/>
            <person name="Zhao P.X."/>
            <person name="Zhou P."/>
            <person name="Barbe V."/>
            <person name="Bardou P."/>
            <person name="Bechner M."/>
            <person name="Bellec A."/>
            <person name="Berger A."/>
            <person name="Berges H."/>
            <person name="Bidwell S."/>
            <person name="Bisseling T."/>
            <person name="Choisne N."/>
            <person name="Couloux A."/>
            <person name="Denny R."/>
            <person name="Deshpande S."/>
            <person name="Dai X."/>
            <person name="Doyle J.J."/>
            <person name="Dudez A.M."/>
            <person name="Farmer A.D."/>
            <person name="Fouteau S."/>
            <person name="Franken C."/>
            <person name="Gibelin C."/>
            <person name="Gish J."/>
            <person name="Goldstein S."/>
            <person name="Gonzalez A.J."/>
            <person name="Green P.J."/>
            <person name="Hallab A."/>
            <person name="Hartog M."/>
            <person name="Hua A."/>
            <person name="Humphray S.J."/>
            <person name="Jeong D.H."/>
            <person name="Jing Y."/>
            <person name="Jocker A."/>
            <person name="Kenton S.M."/>
            <person name="Kim D.J."/>
            <person name="Klee K."/>
            <person name="Lai H."/>
            <person name="Lang C."/>
            <person name="Lin S."/>
            <person name="Macmil S.L."/>
            <person name="Magdelenat G."/>
            <person name="Matthews L."/>
            <person name="McCorrison J."/>
            <person name="Monaghan E.L."/>
            <person name="Mun J.H."/>
            <person name="Najar F.Z."/>
            <person name="Nicholson C."/>
            <person name="Noirot C."/>
            <person name="O'Bleness M."/>
            <person name="Paule C.R."/>
            <person name="Poulain J."/>
            <person name="Prion F."/>
            <person name="Qin B."/>
            <person name="Qu C."/>
            <person name="Retzel E.F."/>
            <person name="Riddle C."/>
            <person name="Sallet E."/>
            <person name="Samain S."/>
            <person name="Samson N."/>
            <person name="Sanders I."/>
            <person name="Saurat O."/>
            <person name="Scarpelli C."/>
            <person name="Schiex T."/>
            <person name="Segurens B."/>
            <person name="Severin A.J."/>
            <person name="Sherrier D.J."/>
            <person name="Shi R."/>
            <person name="Sims S."/>
            <person name="Singer S.R."/>
            <person name="Sinharoy S."/>
            <person name="Sterck L."/>
            <person name="Viollet A."/>
            <person name="Wang B.B."/>
            <person name="Wang K."/>
            <person name="Wang M."/>
            <person name="Wang X."/>
            <person name="Warfsmann J."/>
            <person name="Weissenbach J."/>
            <person name="White D.D."/>
            <person name="White J.D."/>
            <person name="Wiley G.B."/>
            <person name="Wincker P."/>
            <person name="Xing Y."/>
            <person name="Yang L."/>
            <person name="Yao Z."/>
            <person name="Ying F."/>
            <person name="Zhai J."/>
            <person name="Zhou L."/>
            <person name="Zuber A."/>
            <person name="Denarie J."/>
            <person name="Dixon R.A."/>
            <person name="May G.D."/>
            <person name="Schwartz D.C."/>
            <person name="Rogers J."/>
            <person name="Quetier F."/>
            <person name="Town C.D."/>
            <person name="Roe B.A."/>
        </authorList>
    </citation>
    <scope>NUCLEOTIDE SEQUENCE [LARGE SCALE GENOMIC DNA]</scope>
    <source>
        <strain evidence="5">A17</strain>
        <strain evidence="6 7">cv. Jemalong A17</strain>
    </source>
</reference>
<comment type="subcellular location">
    <subcellularLocation>
        <location evidence="1">Nucleus</location>
    </subcellularLocation>
</comment>
<name>A0A072TIV9_MEDTR</name>